<evidence type="ECO:0000313" key="2">
    <source>
        <dbReference type="Proteomes" id="UP001501237"/>
    </source>
</evidence>
<organism evidence="1 2">
    <name type="scientific">Actinocorallia longicatena</name>
    <dbReference type="NCBI Taxonomy" id="111803"/>
    <lineage>
        <taxon>Bacteria</taxon>
        <taxon>Bacillati</taxon>
        <taxon>Actinomycetota</taxon>
        <taxon>Actinomycetes</taxon>
        <taxon>Streptosporangiales</taxon>
        <taxon>Thermomonosporaceae</taxon>
        <taxon>Actinocorallia</taxon>
    </lineage>
</organism>
<proteinExistence type="predicted"/>
<comment type="caution">
    <text evidence="1">The sequence shown here is derived from an EMBL/GenBank/DDBJ whole genome shotgun (WGS) entry which is preliminary data.</text>
</comment>
<sequence>MVTMTAAECLRELADRLKQHGLCARLDQPIGRPPTLHVSNPSAPGLEENIRLEDGALWWSWGDPVASTTEIDAATDSIRRVLGAHSTPSRIG</sequence>
<evidence type="ECO:0000313" key="1">
    <source>
        <dbReference type="EMBL" id="GAA3197060.1"/>
    </source>
</evidence>
<protein>
    <submittedName>
        <fullName evidence="1">Uncharacterized protein</fullName>
    </submittedName>
</protein>
<accession>A0ABP6PYX6</accession>
<gene>
    <name evidence="1" type="ORF">GCM10010468_08000</name>
</gene>
<dbReference type="Proteomes" id="UP001501237">
    <property type="component" value="Unassembled WGS sequence"/>
</dbReference>
<reference evidence="2" key="1">
    <citation type="journal article" date="2019" name="Int. J. Syst. Evol. Microbiol.">
        <title>The Global Catalogue of Microorganisms (GCM) 10K type strain sequencing project: providing services to taxonomists for standard genome sequencing and annotation.</title>
        <authorList>
            <consortium name="The Broad Institute Genomics Platform"/>
            <consortium name="The Broad Institute Genome Sequencing Center for Infectious Disease"/>
            <person name="Wu L."/>
            <person name="Ma J."/>
        </authorList>
    </citation>
    <scope>NUCLEOTIDE SEQUENCE [LARGE SCALE GENOMIC DNA]</scope>
    <source>
        <strain evidence="2">JCM 9377</strain>
    </source>
</reference>
<keyword evidence="2" id="KW-1185">Reference proteome</keyword>
<name>A0ABP6PYX6_9ACTN</name>
<dbReference type="RefSeq" id="WP_344822234.1">
    <property type="nucleotide sequence ID" value="NZ_BAAAUV010000002.1"/>
</dbReference>
<dbReference type="EMBL" id="BAAAUV010000002">
    <property type="protein sequence ID" value="GAA3197060.1"/>
    <property type="molecule type" value="Genomic_DNA"/>
</dbReference>